<gene>
    <name evidence="1" type="ORF">E1757_18120</name>
</gene>
<dbReference type="AlphaFoldDB" id="A0A4R5KL55"/>
<dbReference type="RefSeq" id="WP_133230597.1">
    <property type="nucleotide sequence ID" value="NZ_SMRT01000008.1"/>
</dbReference>
<sequence length="65" mass="7561">MLTIELNPQLHRAVHTLKTVEVRENESLSINELSLSKEESFATIRTFNRPAKNRAKDLLEPRSTW</sequence>
<name>A0A4R5KL55_9BACL</name>
<dbReference type="Proteomes" id="UP000295636">
    <property type="component" value="Unassembled WGS sequence"/>
</dbReference>
<reference evidence="1 2" key="1">
    <citation type="submission" date="2019-03" db="EMBL/GenBank/DDBJ databases">
        <title>This is whole genome sequence of Paenibacillus sp MS74 strain.</title>
        <authorList>
            <person name="Trinh H.N."/>
        </authorList>
    </citation>
    <scope>NUCLEOTIDE SEQUENCE [LARGE SCALE GENOMIC DNA]</scope>
    <source>
        <strain evidence="1 2">MS74</strain>
    </source>
</reference>
<accession>A0A4R5KL55</accession>
<proteinExistence type="predicted"/>
<protein>
    <submittedName>
        <fullName evidence="1">Uncharacterized protein</fullName>
    </submittedName>
</protein>
<organism evidence="1 2">
    <name type="scientific">Paenibacillus piri</name>
    <dbReference type="NCBI Taxonomy" id="2547395"/>
    <lineage>
        <taxon>Bacteria</taxon>
        <taxon>Bacillati</taxon>
        <taxon>Bacillota</taxon>
        <taxon>Bacilli</taxon>
        <taxon>Bacillales</taxon>
        <taxon>Paenibacillaceae</taxon>
        <taxon>Paenibacillus</taxon>
    </lineage>
</organism>
<evidence type="ECO:0000313" key="1">
    <source>
        <dbReference type="EMBL" id="TDF96299.1"/>
    </source>
</evidence>
<keyword evidence="2" id="KW-1185">Reference proteome</keyword>
<comment type="caution">
    <text evidence="1">The sequence shown here is derived from an EMBL/GenBank/DDBJ whole genome shotgun (WGS) entry which is preliminary data.</text>
</comment>
<dbReference type="EMBL" id="SMRT01000008">
    <property type="protein sequence ID" value="TDF96299.1"/>
    <property type="molecule type" value="Genomic_DNA"/>
</dbReference>
<evidence type="ECO:0000313" key="2">
    <source>
        <dbReference type="Proteomes" id="UP000295636"/>
    </source>
</evidence>